<name>A0AAD6X7D7_9AGAR</name>
<evidence type="ECO:0000256" key="1">
    <source>
        <dbReference type="SAM" id="SignalP"/>
    </source>
</evidence>
<keyword evidence="3" id="KW-1185">Reference proteome</keyword>
<gene>
    <name evidence="2" type="ORF">C8F04DRAFT_1100442</name>
</gene>
<comment type="caution">
    <text evidence="2">The sequence shown here is derived from an EMBL/GenBank/DDBJ whole genome shotgun (WGS) entry which is preliminary data.</text>
</comment>
<dbReference type="AlphaFoldDB" id="A0AAD6X7D7"/>
<organism evidence="2 3">
    <name type="scientific">Mycena alexandri</name>
    <dbReference type="NCBI Taxonomy" id="1745969"/>
    <lineage>
        <taxon>Eukaryota</taxon>
        <taxon>Fungi</taxon>
        <taxon>Dikarya</taxon>
        <taxon>Basidiomycota</taxon>
        <taxon>Agaricomycotina</taxon>
        <taxon>Agaricomycetes</taxon>
        <taxon>Agaricomycetidae</taxon>
        <taxon>Agaricales</taxon>
        <taxon>Marasmiineae</taxon>
        <taxon>Mycenaceae</taxon>
        <taxon>Mycena</taxon>
    </lineage>
</organism>
<sequence length="208" mass="22739">MVRLLSFSSLSLPVHPLLWGALGLVTPSPPTSRACLRGVGRARRGDGWGAGVLDSRSSGPWIRWMRGVLECAVCSCAREGYISPRTPEPCKGPTFITGSCHRTSFARFPSFSMSPSPTSPDNSPYGPMRLPSFSPHSIEGPGAKTVIPAKVRKFSIISWACVSVSFLLPAEHRWAWHQDDHLRQDSSAHKRLGADTVELLGQSVLREY</sequence>
<keyword evidence="1" id="KW-0732">Signal</keyword>
<protein>
    <submittedName>
        <fullName evidence="2">Uncharacterized protein</fullName>
    </submittedName>
</protein>
<feature type="chain" id="PRO_5041946847" evidence="1">
    <location>
        <begin position="17"/>
        <end position="208"/>
    </location>
</feature>
<proteinExistence type="predicted"/>
<evidence type="ECO:0000313" key="3">
    <source>
        <dbReference type="Proteomes" id="UP001218188"/>
    </source>
</evidence>
<reference evidence="2" key="1">
    <citation type="submission" date="2023-03" db="EMBL/GenBank/DDBJ databases">
        <title>Massive genome expansion in bonnet fungi (Mycena s.s.) driven by repeated elements and novel gene families across ecological guilds.</title>
        <authorList>
            <consortium name="Lawrence Berkeley National Laboratory"/>
            <person name="Harder C.B."/>
            <person name="Miyauchi S."/>
            <person name="Viragh M."/>
            <person name="Kuo A."/>
            <person name="Thoen E."/>
            <person name="Andreopoulos B."/>
            <person name="Lu D."/>
            <person name="Skrede I."/>
            <person name="Drula E."/>
            <person name="Henrissat B."/>
            <person name="Morin E."/>
            <person name="Kohler A."/>
            <person name="Barry K."/>
            <person name="LaButti K."/>
            <person name="Morin E."/>
            <person name="Salamov A."/>
            <person name="Lipzen A."/>
            <person name="Mereny Z."/>
            <person name="Hegedus B."/>
            <person name="Baldrian P."/>
            <person name="Stursova M."/>
            <person name="Weitz H."/>
            <person name="Taylor A."/>
            <person name="Grigoriev I.V."/>
            <person name="Nagy L.G."/>
            <person name="Martin F."/>
            <person name="Kauserud H."/>
        </authorList>
    </citation>
    <scope>NUCLEOTIDE SEQUENCE</scope>
    <source>
        <strain evidence="2">CBHHK200</strain>
    </source>
</reference>
<dbReference type="Proteomes" id="UP001218188">
    <property type="component" value="Unassembled WGS sequence"/>
</dbReference>
<feature type="signal peptide" evidence="1">
    <location>
        <begin position="1"/>
        <end position="16"/>
    </location>
</feature>
<accession>A0AAD6X7D7</accession>
<evidence type="ECO:0000313" key="2">
    <source>
        <dbReference type="EMBL" id="KAJ7034899.1"/>
    </source>
</evidence>
<dbReference type="EMBL" id="JARJCM010000054">
    <property type="protein sequence ID" value="KAJ7034899.1"/>
    <property type="molecule type" value="Genomic_DNA"/>
</dbReference>